<organism evidence="2 3">
    <name type="scientific">Zizania palustris</name>
    <name type="common">Northern wild rice</name>
    <dbReference type="NCBI Taxonomy" id="103762"/>
    <lineage>
        <taxon>Eukaryota</taxon>
        <taxon>Viridiplantae</taxon>
        <taxon>Streptophyta</taxon>
        <taxon>Embryophyta</taxon>
        <taxon>Tracheophyta</taxon>
        <taxon>Spermatophyta</taxon>
        <taxon>Magnoliopsida</taxon>
        <taxon>Liliopsida</taxon>
        <taxon>Poales</taxon>
        <taxon>Poaceae</taxon>
        <taxon>BOP clade</taxon>
        <taxon>Oryzoideae</taxon>
        <taxon>Oryzeae</taxon>
        <taxon>Zizaniinae</taxon>
        <taxon>Zizania</taxon>
    </lineage>
</organism>
<name>A0A8J5VLW5_ZIZPA</name>
<evidence type="ECO:0000313" key="3">
    <source>
        <dbReference type="Proteomes" id="UP000729402"/>
    </source>
</evidence>
<evidence type="ECO:0000256" key="1">
    <source>
        <dbReference type="SAM" id="MobiDB-lite"/>
    </source>
</evidence>
<dbReference type="Proteomes" id="UP000729402">
    <property type="component" value="Unassembled WGS sequence"/>
</dbReference>
<dbReference type="EMBL" id="JAAALK010000289">
    <property type="protein sequence ID" value="KAG8049414.1"/>
    <property type="molecule type" value="Genomic_DNA"/>
</dbReference>
<evidence type="ECO:0000313" key="2">
    <source>
        <dbReference type="EMBL" id="KAG8049414.1"/>
    </source>
</evidence>
<feature type="region of interest" description="Disordered" evidence="1">
    <location>
        <begin position="1"/>
        <end position="23"/>
    </location>
</feature>
<reference evidence="2" key="2">
    <citation type="submission" date="2021-02" db="EMBL/GenBank/DDBJ databases">
        <authorList>
            <person name="Kimball J.A."/>
            <person name="Haas M.W."/>
            <person name="Macchietto M."/>
            <person name="Kono T."/>
            <person name="Duquette J."/>
            <person name="Shao M."/>
        </authorList>
    </citation>
    <scope>NUCLEOTIDE SEQUENCE</scope>
    <source>
        <tissue evidence="2">Fresh leaf tissue</tissue>
    </source>
</reference>
<protein>
    <submittedName>
        <fullName evidence="2">Uncharacterized protein</fullName>
    </submittedName>
</protein>
<reference evidence="2" key="1">
    <citation type="journal article" date="2021" name="bioRxiv">
        <title>Whole Genome Assembly and Annotation of Northern Wild Rice, Zizania palustris L., Supports a Whole Genome Duplication in the Zizania Genus.</title>
        <authorList>
            <person name="Haas M."/>
            <person name="Kono T."/>
            <person name="Macchietto M."/>
            <person name="Millas R."/>
            <person name="McGilp L."/>
            <person name="Shao M."/>
            <person name="Duquette J."/>
            <person name="Hirsch C.N."/>
            <person name="Kimball J."/>
        </authorList>
    </citation>
    <scope>NUCLEOTIDE SEQUENCE</scope>
    <source>
        <tissue evidence="2">Fresh leaf tissue</tissue>
    </source>
</reference>
<comment type="caution">
    <text evidence="2">The sequence shown here is derived from an EMBL/GenBank/DDBJ whole genome shotgun (WGS) entry which is preliminary data.</text>
</comment>
<dbReference type="AlphaFoldDB" id="A0A8J5VLW5"/>
<sequence length="68" mass="7260">MSSTNGSKPKDDAPAKDVSVAPTTVTVTKTVEVRESAGQEEEEEAVLKPTKVVHVIPAEQTKSQPKQD</sequence>
<gene>
    <name evidence="2" type="ORF">GUJ93_ZPchr0009g206</name>
</gene>
<proteinExistence type="predicted"/>
<keyword evidence="3" id="KW-1185">Reference proteome</keyword>
<accession>A0A8J5VLW5</accession>